<organism evidence="2 3">
    <name type="scientific">Flavobacterium muglaense</name>
    <dbReference type="NCBI Taxonomy" id="2764716"/>
    <lineage>
        <taxon>Bacteria</taxon>
        <taxon>Pseudomonadati</taxon>
        <taxon>Bacteroidota</taxon>
        <taxon>Flavobacteriia</taxon>
        <taxon>Flavobacteriales</taxon>
        <taxon>Flavobacteriaceae</taxon>
        <taxon>Flavobacterium</taxon>
    </lineage>
</organism>
<dbReference type="InterPro" id="IPR011037">
    <property type="entry name" value="Pyrv_Knase-like_insert_dom_sf"/>
</dbReference>
<name>A0A923N065_9FLAO</name>
<sequence>MLQLSEIWIYPVKSLGGIAVQSALVTARGLEHDRRWMLVDEQGVFLSQRTTPELALFGTDISDNYLVISHKDQLGNTLKIDLNANKSTADDLIKTMVWDDAVDAIEVGSSFSAWFSTILKQPVRLVYMPEESHRKVDPNFAQTTADINSFSDGFPFLIIGQTALDDLNARLKEAVPMKRFRPNFVFTGGQASEEETWSELTIGNHLFHGVKPCGRCVLVTVDPEKGVLAGKEPLLTLSKYKRSGNNVIFGQNLIAAASGRVSVGDAIAVSKTKIFEIRED</sequence>
<dbReference type="SUPFAM" id="SSF141673">
    <property type="entry name" value="MOSC N-terminal domain-like"/>
    <property type="match status" value="1"/>
</dbReference>
<dbReference type="PANTHER" id="PTHR14237:SF19">
    <property type="entry name" value="MITOCHONDRIAL AMIDOXIME REDUCING COMPONENT 1"/>
    <property type="match status" value="1"/>
</dbReference>
<dbReference type="Pfam" id="PF03476">
    <property type="entry name" value="MOSC_N"/>
    <property type="match status" value="1"/>
</dbReference>
<dbReference type="PROSITE" id="PS51340">
    <property type="entry name" value="MOSC"/>
    <property type="match status" value="1"/>
</dbReference>
<gene>
    <name evidence="2" type="ORF">H8R25_04565</name>
</gene>
<dbReference type="EMBL" id="JACRUL010000006">
    <property type="protein sequence ID" value="MBC5843710.1"/>
    <property type="molecule type" value="Genomic_DNA"/>
</dbReference>
<dbReference type="SUPFAM" id="SSF50800">
    <property type="entry name" value="PK beta-barrel domain-like"/>
    <property type="match status" value="1"/>
</dbReference>
<evidence type="ECO:0000313" key="2">
    <source>
        <dbReference type="EMBL" id="MBC5843710.1"/>
    </source>
</evidence>
<dbReference type="GO" id="GO:0030170">
    <property type="term" value="F:pyridoxal phosphate binding"/>
    <property type="evidence" value="ECO:0007669"/>
    <property type="project" value="InterPro"/>
</dbReference>
<dbReference type="InterPro" id="IPR005303">
    <property type="entry name" value="MOCOS_middle"/>
</dbReference>
<dbReference type="InterPro" id="IPR005302">
    <property type="entry name" value="MoCF_Sase_C"/>
</dbReference>
<accession>A0A923N065</accession>
<dbReference type="GO" id="GO:0030151">
    <property type="term" value="F:molybdenum ion binding"/>
    <property type="evidence" value="ECO:0007669"/>
    <property type="project" value="InterPro"/>
</dbReference>
<evidence type="ECO:0000313" key="3">
    <source>
        <dbReference type="Proteomes" id="UP000641454"/>
    </source>
</evidence>
<evidence type="ECO:0000259" key="1">
    <source>
        <dbReference type="PROSITE" id="PS51340"/>
    </source>
</evidence>
<dbReference type="PANTHER" id="PTHR14237">
    <property type="entry name" value="MOLYBDOPTERIN COFACTOR SULFURASE MOSC"/>
    <property type="match status" value="1"/>
</dbReference>
<comment type="caution">
    <text evidence="2">The sequence shown here is derived from an EMBL/GenBank/DDBJ whole genome shotgun (WGS) entry which is preliminary data.</text>
</comment>
<dbReference type="RefSeq" id="WP_187017380.1">
    <property type="nucleotide sequence ID" value="NZ_JACRUK010000006.1"/>
</dbReference>
<dbReference type="Pfam" id="PF03473">
    <property type="entry name" value="MOSC"/>
    <property type="match status" value="1"/>
</dbReference>
<keyword evidence="3" id="KW-1185">Reference proteome</keyword>
<dbReference type="AlphaFoldDB" id="A0A923N065"/>
<proteinExistence type="predicted"/>
<protein>
    <submittedName>
        <fullName evidence="2">MOSC domain-containing protein</fullName>
    </submittedName>
</protein>
<dbReference type="Proteomes" id="UP000641454">
    <property type="component" value="Unassembled WGS sequence"/>
</dbReference>
<feature type="domain" description="MOSC" evidence="1">
    <location>
        <begin position="120"/>
        <end position="270"/>
    </location>
</feature>
<dbReference type="GO" id="GO:0003824">
    <property type="term" value="F:catalytic activity"/>
    <property type="evidence" value="ECO:0007669"/>
    <property type="project" value="InterPro"/>
</dbReference>
<reference evidence="2 3" key="1">
    <citation type="submission" date="2020-08" db="EMBL/GenBank/DDBJ databases">
        <title>Description of novel Flavobacterium F-392 isolate.</title>
        <authorList>
            <person name="Saticioglu I.B."/>
            <person name="Duman M."/>
            <person name="Altun S."/>
        </authorList>
    </citation>
    <scope>NUCLEOTIDE SEQUENCE [LARGE SCALE GENOMIC DNA]</scope>
    <source>
        <strain evidence="2 3">F-392</strain>
    </source>
</reference>